<gene>
    <name evidence="1" type="ORF">C4D60_Mb05t00340</name>
</gene>
<protein>
    <submittedName>
        <fullName evidence="1">Uncharacterized protein</fullName>
    </submittedName>
</protein>
<evidence type="ECO:0000313" key="1">
    <source>
        <dbReference type="EMBL" id="THU65124.1"/>
    </source>
</evidence>
<sequence>MILSVDPTSLPPMNTSGTRGLRLTSMASAFSISLPLGSSSSSCTAALTPRSWRRLFTVWHMQHELMLKTTTARWDTNFFTLISADLSHVMLISEVSEQWEMESLNTVGMTKTPLNILIAGDQKSQRHATACRILRET</sequence>
<accession>A0A4S8JSM4</accession>
<keyword evidence="2" id="KW-1185">Reference proteome</keyword>
<comment type="caution">
    <text evidence="1">The sequence shown here is derived from an EMBL/GenBank/DDBJ whole genome shotgun (WGS) entry which is preliminary data.</text>
</comment>
<evidence type="ECO:0000313" key="2">
    <source>
        <dbReference type="Proteomes" id="UP000317650"/>
    </source>
</evidence>
<proteinExistence type="predicted"/>
<dbReference type="Proteomes" id="UP000317650">
    <property type="component" value="Chromosome 5"/>
</dbReference>
<reference evidence="1 2" key="1">
    <citation type="journal article" date="2019" name="Nat. Plants">
        <title>Genome sequencing of Musa balbisiana reveals subgenome evolution and function divergence in polyploid bananas.</title>
        <authorList>
            <person name="Yao X."/>
        </authorList>
    </citation>
    <scope>NUCLEOTIDE SEQUENCE [LARGE SCALE GENOMIC DNA]</scope>
    <source>
        <strain evidence="2">cv. DH-PKW</strain>
        <tissue evidence="1">Leaves</tissue>
    </source>
</reference>
<name>A0A4S8JSM4_MUSBA</name>
<dbReference type="EMBL" id="PYDT01000003">
    <property type="protein sequence ID" value="THU65124.1"/>
    <property type="molecule type" value="Genomic_DNA"/>
</dbReference>
<dbReference type="AlphaFoldDB" id="A0A4S8JSM4"/>
<organism evidence="1 2">
    <name type="scientific">Musa balbisiana</name>
    <name type="common">Banana</name>
    <dbReference type="NCBI Taxonomy" id="52838"/>
    <lineage>
        <taxon>Eukaryota</taxon>
        <taxon>Viridiplantae</taxon>
        <taxon>Streptophyta</taxon>
        <taxon>Embryophyta</taxon>
        <taxon>Tracheophyta</taxon>
        <taxon>Spermatophyta</taxon>
        <taxon>Magnoliopsida</taxon>
        <taxon>Liliopsida</taxon>
        <taxon>Zingiberales</taxon>
        <taxon>Musaceae</taxon>
        <taxon>Musa</taxon>
    </lineage>
</organism>